<reference evidence="7 8" key="1">
    <citation type="submission" date="2014-11" db="EMBL/GenBank/DDBJ databases">
        <authorList>
            <person name="Zhu J."/>
            <person name="Qi W."/>
            <person name="Song R."/>
        </authorList>
    </citation>
    <scope>NUCLEOTIDE SEQUENCE [LARGE SCALE GENOMIC DNA]</scope>
</reference>
<dbReference type="Pfam" id="PF17875">
    <property type="entry name" value="RPA43_OB"/>
    <property type="match status" value="1"/>
</dbReference>
<accession>A0A0G4FCQ2</accession>
<keyword evidence="8" id="KW-1185">Reference proteome</keyword>
<evidence type="ECO:0000256" key="4">
    <source>
        <dbReference type="ARBA" id="ARBA00023242"/>
    </source>
</evidence>
<feature type="compositionally biased region" description="Basic and acidic residues" evidence="5">
    <location>
        <begin position="386"/>
        <end position="397"/>
    </location>
</feature>
<evidence type="ECO:0000256" key="5">
    <source>
        <dbReference type="SAM" id="MobiDB-lite"/>
    </source>
</evidence>
<dbReference type="VEuPathDB" id="CryptoDB:Vbra_15090"/>
<dbReference type="InterPro" id="IPR041178">
    <property type="entry name" value="RPA43_OB"/>
</dbReference>
<feature type="compositionally biased region" description="Low complexity" evidence="5">
    <location>
        <begin position="349"/>
        <end position="374"/>
    </location>
</feature>
<organism evidence="7 8">
    <name type="scientific">Vitrella brassicaformis (strain CCMP3155)</name>
    <dbReference type="NCBI Taxonomy" id="1169540"/>
    <lineage>
        <taxon>Eukaryota</taxon>
        <taxon>Sar</taxon>
        <taxon>Alveolata</taxon>
        <taxon>Colpodellida</taxon>
        <taxon>Vitrellaceae</taxon>
        <taxon>Vitrella</taxon>
    </lineage>
</organism>
<comment type="subcellular location">
    <subcellularLocation>
        <location evidence="1">Nucleus</location>
    </subcellularLocation>
</comment>
<dbReference type="GO" id="GO:0006362">
    <property type="term" value="P:transcription elongation by RNA polymerase I"/>
    <property type="evidence" value="ECO:0007669"/>
    <property type="project" value="TreeGrafter"/>
</dbReference>
<sequence>MDDERPWEVVTCRPIKRSKVVPFILRSRRELAPHLDARLARTDSSPVAQLHNMASEFHADGVDVDSFVVIEAKNTVQLEARFLNEPLTGIQYFLSNLLHRYLPEFRGVWMAHHSARALESCGYTTANCADNTGYTLVDVQLKCLVWQPVPEDLLLGRVHYVGSHYIAITVHGLFPAFVSRQRLPKYLKYAQNRWWCVADEGQSLFTRWKNAVDRDIDLTKEDEEHFKRERVKGEIKRERDLVDDDPDMDRYLVDAERSAAESSIGIDDYVQFRVVSLREGRDGGLMNLDGSLKDQNDTGPVDDEGVLRPLVPLFQPSNPRSQPPHPMDNMTHQPKKKKKRQTTDMAGQPPAAAAAAAAASSASASASAPAPADDMAARAKKKKRKAPDEQEMLHQVKSEPAAAAAAAASDGAAQPPSKKRAKKRREPEQQEEPAAAAAAAASSAAAAAAAASSAGGEVNGVVDGAGVKGKRKKKRKRDEAAPSGEEAEAALNGWDGQDDESQPHVEEKRRKKNKDRGTDRAEPASAAAAAGTDVHTSREEEKGRAKSDGEGEGGEGDEGRQVDGVVKKKKRKKKKKKAKDDAIVID</sequence>
<evidence type="ECO:0000313" key="7">
    <source>
        <dbReference type="EMBL" id="CEM10933.1"/>
    </source>
</evidence>
<keyword evidence="4" id="KW-0539">Nucleus</keyword>
<evidence type="ECO:0000256" key="1">
    <source>
        <dbReference type="ARBA" id="ARBA00004123"/>
    </source>
</evidence>
<dbReference type="InParanoid" id="A0A0G4FCQ2"/>
<feature type="domain" description="RPA43 OB" evidence="6">
    <location>
        <begin position="148"/>
        <end position="292"/>
    </location>
</feature>
<dbReference type="Gene3D" id="3.30.1490.120">
    <property type="entry name" value="RNA polymerase Rpb7-like, N-terminal domain"/>
    <property type="match status" value="1"/>
</dbReference>
<dbReference type="GO" id="GO:0005736">
    <property type="term" value="C:RNA polymerase I complex"/>
    <property type="evidence" value="ECO:0007669"/>
    <property type="project" value="TreeGrafter"/>
</dbReference>
<dbReference type="GO" id="GO:0006352">
    <property type="term" value="P:DNA-templated transcription initiation"/>
    <property type="evidence" value="ECO:0007669"/>
    <property type="project" value="InterPro"/>
</dbReference>
<proteinExistence type="predicted"/>
<feature type="region of interest" description="Disordered" evidence="5">
    <location>
        <begin position="283"/>
        <end position="586"/>
    </location>
</feature>
<dbReference type="InterPro" id="IPR036898">
    <property type="entry name" value="RNA_pol_Rpb7-like_N_sf"/>
</dbReference>
<evidence type="ECO:0000256" key="2">
    <source>
        <dbReference type="ARBA" id="ARBA00022478"/>
    </source>
</evidence>
<evidence type="ECO:0000313" key="8">
    <source>
        <dbReference type="Proteomes" id="UP000041254"/>
    </source>
</evidence>
<keyword evidence="3" id="KW-0804">Transcription</keyword>
<dbReference type="InterPro" id="IPR045113">
    <property type="entry name" value="Rpb7-like"/>
</dbReference>
<dbReference type="PANTHER" id="PTHR12709:SF5">
    <property type="entry name" value="DNA-DIRECTED RNA POLYMERASE I SUBUNIT RPA43"/>
    <property type="match status" value="1"/>
</dbReference>
<dbReference type="InterPro" id="IPR012340">
    <property type="entry name" value="NA-bd_OB-fold"/>
</dbReference>
<evidence type="ECO:0000259" key="6">
    <source>
        <dbReference type="Pfam" id="PF17875"/>
    </source>
</evidence>
<keyword evidence="2" id="KW-0240">DNA-directed RNA polymerase</keyword>
<feature type="compositionally biased region" description="Low complexity" evidence="5">
    <location>
        <begin position="401"/>
        <end position="416"/>
    </location>
</feature>
<dbReference type="STRING" id="1169540.A0A0G4FCQ2"/>
<protein>
    <recommendedName>
        <fullName evidence="6">RPA43 OB domain-containing protein</fullName>
    </recommendedName>
</protein>
<dbReference type="Gene3D" id="2.40.50.140">
    <property type="entry name" value="Nucleic acid-binding proteins"/>
    <property type="match status" value="1"/>
</dbReference>
<feature type="compositionally biased region" description="Low complexity" evidence="5">
    <location>
        <begin position="432"/>
        <end position="454"/>
    </location>
</feature>
<feature type="compositionally biased region" description="Basic and acidic residues" evidence="5">
    <location>
        <begin position="535"/>
        <end position="549"/>
    </location>
</feature>
<name>A0A0G4FCQ2_VITBC</name>
<dbReference type="AlphaFoldDB" id="A0A0G4FCQ2"/>
<dbReference type="Proteomes" id="UP000041254">
    <property type="component" value="Unassembled WGS sequence"/>
</dbReference>
<evidence type="ECO:0000256" key="3">
    <source>
        <dbReference type="ARBA" id="ARBA00023163"/>
    </source>
</evidence>
<dbReference type="EMBL" id="CDMY01000406">
    <property type="protein sequence ID" value="CEM10933.1"/>
    <property type="molecule type" value="Genomic_DNA"/>
</dbReference>
<feature type="compositionally biased region" description="Basic residues" evidence="5">
    <location>
        <begin position="567"/>
        <end position="577"/>
    </location>
</feature>
<gene>
    <name evidence="7" type="ORF">Vbra_15090</name>
</gene>
<dbReference type="OrthoDB" id="10250504at2759"/>
<dbReference type="PANTHER" id="PTHR12709">
    <property type="entry name" value="DNA-DIRECTED RNA POLYMERASE II, III"/>
    <property type="match status" value="1"/>
</dbReference>